<comment type="caution">
    <text evidence="1">The sequence shown here is derived from an EMBL/GenBank/DDBJ whole genome shotgun (WGS) entry which is preliminary data.</text>
</comment>
<name>A0A3N2BYU2_9MICO</name>
<proteinExistence type="predicted"/>
<dbReference type="Pfam" id="PF11387">
    <property type="entry name" value="DUF2795"/>
    <property type="match status" value="1"/>
</dbReference>
<evidence type="ECO:0000313" key="2">
    <source>
        <dbReference type="Proteomes" id="UP000266915"/>
    </source>
</evidence>
<evidence type="ECO:0000313" key="1">
    <source>
        <dbReference type="EMBL" id="ROR80416.1"/>
    </source>
</evidence>
<gene>
    <name evidence="1" type="ORF">EDD42_0457</name>
</gene>
<dbReference type="AlphaFoldDB" id="A0A3N2BYU2"/>
<keyword evidence="2" id="KW-1185">Reference proteome</keyword>
<protein>
    <submittedName>
        <fullName evidence="1">Uncharacterized protein DUF2795</fullName>
    </submittedName>
</protein>
<reference evidence="1 2" key="1">
    <citation type="submission" date="2018-11" db="EMBL/GenBank/DDBJ databases">
        <title>Sequencing the genomes of 1000 actinobacteria strains.</title>
        <authorList>
            <person name="Klenk H.-P."/>
        </authorList>
    </citation>
    <scope>NUCLEOTIDE SEQUENCE [LARGE SCALE GENOMIC DNA]</scope>
    <source>
        <strain evidence="1 2">DSM 14012</strain>
    </source>
</reference>
<organism evidence="1 2">
    <name type="scientific">Plantibacter flavus</name>
    <dbReference type="NCBI Taxonomy" id="150123"/>
    <lineage>
        <taxon>Bacteria</taxon>
        <taxon>Bacillati</taxon>
        <taxon>Actinomycetota</taxon>
        <taxon>Actinomycetes</taxon>
        <taxon>Micrococcales</taxon>
        <taxon>Microbacteriaceae</taxon>
        <taxon>Plantibacter</taxon>
    </lineage>
</organism>
<accession>A0A3N2BYU2</accession>
<sequence>MLVFTELDEFLRGMEYRCRPSDLTREARRDLLPAHLVEALRSLPERSYTSRWDVLHRTSIAEALPISV</sequence>
<dbReference type="Proteomes" id="UP000266915">
    <property type="component" value="Unassembled WGS sequence"/>
</dbReference>
<dbReference type="EMBL" id="RKHL01000001">
    <property type="protein sequence ID" value="ROR80416.1"/>
    <property type="molecule type" value="Genomic_DNA"/>
</dbReference>
<dbReference type="InterPro" id="IPR021527">
    <property type="entry name" value="DUF2795"/>
</dbReference>